<name>A0A0U3UHK9_9BACT</name>
<reference evidence="1" key="1">
    <citation type="submission" date="2015-10" db="EMBL/GenBank/DDBJ databases">
        <title>Biosynthesis of SCL-MCL polyhydroxyalkanoates by metagenomic clones in Pseudomonas putida.</title>
        <authorList>
            <person name="Cheng J."/>
            <person name="Charles T.C."/>
        </authorList>
    </citation>
    <scope>NUCLEOTIDE SEQUENCE</scope>
</reference>
<proteinExistence type="predicted"/>
<accession>A0A0U3UHK9</accession>
<organism evidence="1">
    <name type="scientific">uncultured bacterium 16</name>
    <dbReference type="NCBI Taxonomy" id="1748268"/>
    <lineage>
        <taxon>Bacteria</taxon>
        <taxon>environmental samples</taxon>
    </lineage>
</organism>
<sequence>MFCIVKADIDLSSNGGDAWGPLLSSGYQTSDLRTSLRLPVRVGPASGRPFRAFQVQARVLQPAPGQIPLRHRARPAKVLEMATGSRYRAGAAPDRAKSRIHAFGMHR</sequence>
<dbReference type="AlphaFoldDB" id="A0A0U3UHK9"/>
<evidence type="ECO:0000313" key="1">
    <source>
        <dbReference type="EMBL" id="ALV86415.1"/>
    </source>
</evidence>
<dbReference type="EMBL" id="KT944263">
    <property type="protein sequence ID" value="ALV86415.1"/>
    <property type="molecule type" value="Genomic_DNA"/>
</dbReference>
<protein>
    <submittedName>
        <fullName evidence="1">Nucleolar and spindle-associated protein 1</fullName>
    </submittedName>
</protein>